<organism evidence="5 6">
    <name type="scientific">Tieghemiomyces parasiticus</name>
    <dbReference type="NCBI Taxonomy" id="78921"/>
    <lineage>
        <taxon>Eukaryota</taxon>
        <taxon>Fungi</taxon>
        <taxon>Fungi incertae sedis</taxon>
        <taxon>Zoopagomycota</taxon>
        <taxon>Kickxellomycotina</taxon>
        <taxon>Dimargaritomycetes</taxon>
        <taxon>Dimargaritales</taxon>
        <taxon>Dimargaritaceae</taxon>
        <taxon>Tieghemiomyces</taxon>
    </lineage>
</organism>
<proteinExistence type="predicted"/>
<evidence type="ECO:0000313" key="5">
    <source>
        <dbReference type="EMBL" id="KAJ1905598.1"/>
    </source>
</evidence>
<dbReference type="InterPro" id="IPR006689">
    <property type="entry name" value="Small_GTPase_ARF/SAR"/>
</dbReference>
<name>A0A9W7ZP11_9FUNG</name>
<evidence type="ECO:0000256" key="3">
    <source>
        <dbReference type="PIRSR" id="PIRSR606689-1"/>
    </source>
</evidence>
<dbReference type="GO" id="GO:0005525">
    <property type="term" value="F:GTP binding"/>
    <property type="evidence" value="ECO:0007669"/>
    <property type="project" value="UniProtKB-KW"/>
</dbReference>
<evidence type="ECO:0000313" key="6">
    <source>
        <dbReference type="Proteomes" id="UP001150569"/>
    </source>
</evidence>
<keyword evidence="2 3" id="KW-0342">GTP-binding</keyword>
<evidence type="ECO:0000256" key="1">
    <source>
        <dbReference type="ARBA" id="ARBA00022741"/>
    </source>
</evidence>
<dbReference type="AlphaFoldDB" id="A0A9W7ZP11"/>
<dbReference type="InterPro" id="IPR027417">
    <property type="entry name" value="P-loop_NTPase"/>
</dbReference>
<evidence type="ECO:0000256" key="4">
    <source>
        <dbReference type="PIRSR" id="PIRSR606689-2"/>
    </source>
</evidence>
<dbReference type="GO" id="GO:0046872">
    <property type="term" value="F:metal ion binding"/>
    <property type="evidence" value="ECO:0007669"/>
    <property type="project" value="UniProtKB-KW"/>
</dbReference>
<keyword evidence="4" id="KW-0479">Metal-binding</keyword>
<keyword evidence="4" id="KW-0460">Magnesium</keyword>
<dbReference type="Pfam" id="PF00025">
    <property type="entry name" value="Arf"/>
    <property type="match status" value="1"/>
</dbReference>
<evidence type="ECO:0000256" key="2">
    <source>
        <dbReference type="ARBA" id="ARBA00023134"/>
    </source>
</evidence>
<reference evidence="5" key="1">
    <citation type="submission" date="2022-07" db="EMBL/GenBank/DDBJ databases">
        <title>Phylogenomic reconstructions and comparative analyses of Kickxellomycotina fungi.</title>
        <authorList>
            <person name="Reynolds N.K."/>
            <person name="Stajich J.E."/>
            <person name="Barry K."/>
            <person name="Grigoriev I.V."/>
            <person name="Crous P."/>
            <person name="Smith M.E."/>
        </authorList>
    </citation>
    <scope>NUCLEOTIDE SEQUENCE</scope>
    <source>
        <strain evidence="5">RSA 861</strain>
    </source>
</reference>
<comment type="caution">
    <text evidence="5">The sequence shown here is derived from an EMBL/GenBank/DDBJ whole genome shotgun (WGS) entry which is preliminary data.</text>
</comment>
<keyword evidence="1 3" id="KW-0547">Nucleotide-binding</keyword>
<sequence length="53" mass="5656">MGLLASRIRCLFGAQDYRLVIIGLDNAGKTTILYKLISDADVATAPTIGCNVE</sequence>
<gene>
    <name evidence="5" type="primary">ARL5B</name>
    <name evidence="5" type="ORF">IWQ60_012252</name>
</gene>
<dbReference type="SUPFAM" id="SSF52540">
    <property type="entry name" value="P-loop containing nucleoside triphosphate hydrolases"/>
    <property type="match status" value="1"/>
</dbReference>
<dbReference type="EMBL" id="JANBPT010001714">
    <property type="protein sequence ID" value="KAJ1905598.1"/>
    <property type="molecule type" value="Genomic_DNA"/>
</dbReference>
<feature type="binding site" evidence="3">
    <location>
        <begin position="23"/>
        <end position="30"/>
    </location>
    <ligand>
        <name>GTP</name>
        <dbReference type="ChEBI" id="CHEBI:37565"/>
    </ligand>
</feature>
<protein>
    <submittedName>
        <fullName evidence="5">ADP-ribosylation factor-like protein 5B</fullName>
    </submittedName>
</protein>
<feature type="non-terminal residue" evidence="5">
    <location>
        <position position="1"/>
    </location>
</feature>
<dbReference type="Gene3D" id="3.40.50.300">
    <property type="entry name" value="P-loop containing nucleotide triphosphate hydrolases"/>
    <property type="match status" value="1"/>
</dbReference>
<accession>A0A9W7ZP11</accession>
<keyword evidence="6" id="KW-1185">Reference proteome</keyword>
<dbReference type="OrthoDB" id="3193949at2759"/>
<dbReference type="Proteomes" id="UP001150569">
    <property type="component" value="Unassembled WGS sequence"/>
</dbReference>
<feature type="binding site" evidence="4">
    <location>
        <position position="30"/>
    </location>
    <ligand>
        <name>Mg(2+)</name>
        <dbReference type="ChEBI" id="CHEBI:18420"/>
    </ligand>
</feature>
<dbReference type="GO" id="GO:0003924">
    <property type="term" value="F:GTPase activity"/>
    <property type="evidence" value="ECO:0007669"/>
    <property type="project" value="InterPro"/>
</dbReference>
<feature type="binding site" evidence="4">
    <location>
        <position position="47"/>
    </location>
    <ligand>
        <name>Mg(2+)</name>
        <dbReference type="ChEBI" id="CHEBI:18420"/>
    </ligand>
</feature>